<feature type="transmembrane region" description="Helical" evidence="2">
    <location>
        <begin position="123"/>
        <end position="144"/>
    </location>
</feature>
<dbReference type="AlphaFoldDB" id="A0A364XW29"/>
<dbReference type="EMBL" id="QMFY01000017">
    <property type="protein sequence ID" value="RAV98525.1"/>
    <property type="molecule type" value="Genomic_DNA"/>
</dbReference>
<keyword evidence="1" id="KW-0175">Coiled coil</keyword>
<feature type="coiled-coil region" evidence="1">
    <location>
        <begin position="60"/>
        <end position="87"/>
    </location>
</feature>
<organism evidence="3 4">
    <name type="scientific">Pseudochryseolinea flava</name>
    <dbReference type="NCBI Taxonomy" id="2059302"/>
    <lineage>
        <taxon>Bacteria</taxon>
        <taxon>Pseudomonadati</taxon>
        <taxon>Bacteroidota</taxon>
        <taxon>Cytophagia</taxon>
        <taxon>Cytophagales</taxon>
        <taxon>Fulvivirgaceae</taxon>
        <taxon>Pseudochryseolinea</taxon>
    </lineage>
</organism>
<evidence type="ECO:0000256" key="1">
    <source>
        <dbReference type="SAM" id="Coils"/>
    </source>
</evidence>
<name>A0A364XW29_9BACT</name>
<evidence type="ECO:0000313" key="4">
    <source>
        <dbReference type="Proteomes" id="UP000251889"/>
    </source>
</evidence>
<evidence type="ECO:0000313" key="3">
    <source>
        <dbReference type="EMBL" id="RAV98525.1"/>
    </source>
</evidence>
<keyword evidence="4" id="KW-1185">Reference proteome</keyword>
<feature type="transmembrane region" description="Helical" evidence="2">
    <location>
        <begin position="93"/>
        <end position="111"/>
    </location>
</feature>
<proteinExistence type="predicted"/>
<dbReference type="Proteomes" id="UP000251889">
    <property type="component" value="Unassembled WGS sequence"/>
</dbReference>
<gene>
    <name evidence="3" type="ORF">DQQ10_23695</name>
</gene>
<comment type="caution">
    <text evidence="3">The sequence shown here is derived from an EMBL/GenBank/DDBJ whole genome shotgun (WGS) entry which is preliminary data.</text>
</comment>
<keyword evidence="2" id="KW-0812">Transmembrane</keyword>
<keyword evidence="2" id="KW-0472">Membrane</keyword>
<evidence type="ECO:0000256" key="2">
    <source>
        <dbReference type="SAM" id="Phobius"/>
    </source>
</evidence>
<accession>A0A364XW29</accession>
<protein>
    <submittedName>
        <fullName evidence="3">Uncharacterized protein</fullName>
    </submittedName>
</protein>
<keyword evidence="2" id="KW-1133">Transmembrane helix</keyword>
<reference evidence="3 4" key="1">
    <citation type="submission" date="2018-06" db="EMBL/GenBank/DDBJ databases">
        <title>Chryseolinea flavus sp. nov., a member of the phylum Bacteroidetes isolated from soil.</title>
        <authorList>
            <person name="Li Y."/>
            <person name="Wang J."/>
        </authorList>
    </citation>
    <scope>NUCLEOTIDE SEQUENCE [LARGE SCALE GENOMIC DNA]</scope>
    <source>
        <strain evidence="3 4">SDU1-6</strain>
    </source>
</reference>
<sequence length="161" mass="18889">MTREEKLFRRENEILTKYTDLIAKENSPEETSKALEKLTSKYGDLLLQTRFMTWVSGRLERKLQRTNRELINNNKKLQTTLDELTRAEATRSAYAIIYFIAIVLFVLEEFLVEPLITELGGNVGYGILIKLAIVLLLKLAENIIERKIRMNRKLMQRKSRQ</sequence>